<dbReference type="AlphaFoldDB" id="A0A2K2FZR2"/>
<accession>A0A2K2FZR2</accession>
<gene>
    <name evidence="1" type="ORF">A8V01_21570</name>
</gene>
<name>A0A2K2FZR2_9SPHN</name>
<dbReference type="EMBL" id="LYMM01000039">
    <property type="protein sequence ID" value="PNU04234.1"/>
    <property type="molecule type" value="Genomic_DNA"/>
</dbReference>
<protein>
    <submittedName>
        <fullName evidence="1">Uncharacterized protein</fullName>
    </submittedName>
</protein>
<sequence>MLGLEHARVVICAAELPEQWFASKGAAGFAAQGIAQTARMRNNAARFQSTLAQAWGHVMRNSSSIELYD</sequence>
<proteinExistence type="predicted"/>
<dbReference type="RefSeq" id="WP_103096524.1">
    <property type="nucleotide sequence ID" value="NZ_LYMM01000039.1"/>
</dbReference>
<reference evidence="1 2" key="1">
    <citation type="submission" date="2016-05" db="EMBL/GenBank/DDBJ databases">
        <title>Complete genome sequence of Novosphingobium guangzhouense SA925(T).</title>
        <authorList>
            <person name="Sha S."/>
        </authorList>
    </citation>
    <scope>NUCLEOTIDE SEQUENCE [LARGE SCALE GENOMIC DNA]</scope>
    <source>
        <strain evidence="1 2">SA925</strain>
    </source>
</reference>
<comment type="caution">
    <text evidence="1">The sequence shown here is derived from an EMBL/GenBank/DDBJ whole genome shotgun (WGS) entry which is preliminary data.</text>
</comment>
<evidence type="ECO:0000313" key="1">
    <source>
        <dbReference type="EMBL" id="PNU04234.1"/>
    </source>
</evidence>
<keyword evidence="2" id="KW-1185">Reference proteome</keyword>
<organism evidence="1 2">
    <name type="scientific">Novosphingobium guangzhouense</name>
    <dbReference type="NCBI Taxonomy" id="1850347"/>
    <lineage>
        <taxon>Bacteria</taxon>
        <taxon>Pseudomonadati</taxon>
        <taxon>Pseudomonadota</taxon>
        <taxon>Alphaproteobacteria</taxon>
        <taxon>Sphingomonadales</taxon>
        <taxon>Sphingomonadaceae</taxon>
        <taxon>Novosphingobium</taxon>
    </lineage>
</organism>
<dbReference type="Proteomes" id="UP000236327">
    <property type="component" value="Unassembled WGS sequence"/>
</dbReference>
<evidence type="ECO:0000313" key="2">
    <source>
        <dbReference type="Proteomes" id="UP000236327"/>
    </source>
</evidence>